<dbReference type="AlphaFoldDB" id="A0A517DTC8"/>
<dbReference type="Proteomes" id="UP000320776">
    <property type="component" value="Chromosome"/>
</dbReference>
<dbReference type="RefSeq" id="WP_144350203.1">
    <property type="nucleotide sequence ID" value="NZ_CP036259.1"/>
</dbReference>
<keyword evidence="2" id="KW-1185">Reference proteome</keyword>
<sequence>MMIYIVLSMLFAFLAGYILGKRRGWATGYLEAEAVVPLNLRQQSLEQGQCVICEEYWLKTKADEKNYGEQENG</sequence>
<protein>
    <submittedName>
        <fullName evidence="1">Uncharacterized protein</fullName>
    </submittedName>
</protein>
<accession>A0A517DTC8</accession>
<dbReference type="EMBL" id="CP036259">
    <property type="protein sequence ID" value="QDR80614.1"/>
    <property type="molecule type" value="Genomic_DNA"/>
</dbReference>
<organism evidence="1 2">
    <name type="scientific">Sporomusa termitida</name>
    <dbReference type="NCBI Taxonomy" id="2377"/>
    <lineage>
        <taxon>Bacteria</taxon>
        <taxon>Bacillati</taxon>
        <taxon>Bacillota</taxon>
        <taxon>Negativicutes</taxon>
        <taxon>Selenomonadales</taxon>
        <taxon>Sporomusaceae</taxon>
        <taxon>Sporomusa</taxon>
    </lineage>
</organism>
<evidence type="ECO:0000313" key="1">
    <source>
        <dbReference type="EMBL" id="QDR80614.1"/>
    </source>
</evidence>
<reference evidence="1 2" key="1">
    <citation type="submission" date="2019-02" db="EMBL/GenBank/DDBJ databases">
        <title>Closed genome of Sporomusa termitida DSM 4440.</title>
        <authorList>
            <person name="Poehlein A."/>
            <person name="Daniel R."/>
        </authorList>
    </citation>
    <scope>NUCLEOTIDE SEQUENCE [LARGE SCALE GENOMIC DNA]</scope>
    <source>
        <strain evidence="1 2">DSM 4440</strain>
    </source>
</reference>
<dbReference type="KEGG" id="sted:SPTER_19430"/>
<name>A0A517DTC8_9FIRM</name>
<proteinExistence type="predicted"/>
<evidence type="ECO:0000313" key="2">
    <source>
        <dbReference type="Proteomes" id="UP000320776"/>
    </source>
</evidence>
<gene>
    <name evidence="1" type="ORF">SPTER_19430</name>
</gene>
<dbReference type="OrthoDB" id="1685250at2"/>